<feature type="transmembrane region" description="Helical" evidence="7">
    <location>
        <begin position="144"/>
        <end position="164"/>
    </location>
</feature>
<feature type="domain" description="Mechanosensitive ion channel MscS" evidence="8">
    <location>
        <begin position="192"/>
        <end position="259"/>
    </location>
</feature>
<dbReference type="SUPFAM" id="SSF50182">
    <property type="entry name" value="Sm-like ribonucleoproteins"/>
    <property type="match status" value="1"/>
</dbReference>
<comment type="similarity">
    <text evidence="2">Belongs to the MscS (TC 1.A.23) family.</text>
</comment>
<dbReference type="EMBL" id="SRIO01000001">
    <property type="protein sequence ID" value="TFZ84062.1"/>
    <property type="molecule type" value="Genomic_DNA"/>
</dbReference>
<dbReference type="InterPro" id="IPR049142">
    <property type="entry name" value="MS_channel_1st"/>
</dbReference>
<dbReference type="PANTHER" id="PTHR30566:SF25">
    <property type="entry name" value="INNER MEMBRANE PROTEIN"/>
    <property type="match status" value="1"/>
</dbReference>
<dbReference type="RefSeq" id="WP_135280421.1">
    <property type="nucleotide sequence ID" value="NZ_SRIO01000001.1"/>
</dbReference>
<dbReference type="GO" id="GO:0008381">
    <property type="term" value="F:mechanosensitive monoatomic ion channel activity"/>
    <property type="evidence" value="ECO:0007669"/>
    <property type="project" value="UniProtKB-ARBA"/>
</dbReference>
<dbReference type="AlphaFoldDB" id="A0A4Z0FEC1"/>
<dbReference type="InterPro" id="IPR023408">
    <property type="entry name" value="MscS_beta-dom_sf"/>
</dbReference>
<dbReference type="Pfam" id="PF21088">
    <property type="entry name" value="MS_channel_1st"/>
    <property type="match status" value="1"/>
</dbReference>
<proteinExistence type="inferred from homology"/>
<dbReference type="Pfam" id="PF00924">
    <property type="entry name" value="MS_channel_2nd"/>
    <property type="match status" value="1"/>
</dbReference>
<gene>
    <name evidence="11" type="ORF">E4680_00510</name>
</gene>
<dbReference type="Pfam" id="PF21082">
    <property type="entry name" value="MS_channel_3rd"/>
    <property type="match status" value="1"/>
</dbReference>
<dbReference type="Gene3D" id="1.10.287.1260">
    <property type="match status" value="1"/>
</dbReference>
<keyword evidence="12" id="KW-1185">Reference proteome</keyword>
<organism evidence="11 12">
    <name type="scientific">Candidatus Macondimonas diazotrophica</name>
    <dbReference type="NCBI Taxonomy" id="2305248"/>
    <lineage>
        <taxon>Bacteria</taxon>
        <taxon>Pseudomonadati</taxon>
        <taxon>Pseudomonadota</taxon>
        <taxon>Gammaproteobacteria</taxon>
        <taxon>Chromatiales</taxon>
        <taxon>Ectothiorhodospiraceae</taxon>
        <taxon>Candidatus Macondimonas</taxon>
    </lineage>
</organism>
<evidence type="ECO:0000259" key="9">
    <source>
        <dbReference type="Pfam" id="PF21082"/>
    </source>
</evidence>
<evidence type="ECO:0000259" key="8">
    <source>
        <dbReference type="Pfam" id="PF00924"/>
    </source>
</evidence>
<feature type="transmembrane region" description="Helical" evidence="7">
    <location>
        <begin position="26"/>
        <end position="46"/>
    </location>
</feature>
<reference evidence="11 12" key="1">
    <citation type="journal article" date="2019" name="ISME J.">
        <title>Candidatus Macondimonas diazotrophica, a novel gammaproteobacterial genus dominating crude-oil-contaminated coastal sediments.</title>
        <authorList>
            <person name="Karthikeyan S."/>
            <person name="Konstantinidis K."/>
        </authorList>
    </citation>
    <scope>NUCLEOTIDE SEQUENCE [LARGE SCALE GENOMIC DNA]</scope>
    <source>
        <strain evidence="11 12">KTK01</strain>
    </source>
</reference>
<feature type="domain" description="Mechanosensitive ion channel transmembrane helices 2/3" evidence="10">
    <location>
        <begin position="156"/>
        <end position="191"/>
    </location>
</feature>
<evidence type="ECO:0000313" key="11">
    <source>
        <dbReference type="EMBL" id="TFZ84062.1"/>
    </source>
</evidence>
<dbReference type="OrthoDB" id="9799209at2"/>
<dbReference type="SUPFAM" id="SSF82861">
    <property type="entry name" value="Mechanosensitive channel protein MscS (YggB), transmembrane region"/>
    <property type="match status" value="1"/>
</dbReference>
<dbReference type="SUPFAM" id="SSF82689">
    <property type="entry name" value="Mechanosensitive channel protein MscS (YggB), C-terminal domain"/>
    <property type="match status" value="1"/>
</dbReference>
<evidence type="ECO:0000256" key="7">
    <source>
        <dbReference type="SAM" id="Phobius"/>
    </source>
</evidence>
<dbReference type="InterPro" id="IPR010920">
    <property type="entry name" value="LSM_dom_sf"/>
</dbReference>
<name>A0A4Z0FEC1_9GAMM</name>
<evidence type="ECO:0000256" key="4">
    <source>
        <dbReference type="ARBA" id="ARBA00022692"/>
    </source>
</evidence>
<evidence type="ECO:0000256" key="2">
    <source>
        <dbReference type="ARBA" id="ARBA00008017"/>
    </source>
</evidence>
<dbReference type="Gene3D" id="3.30.70.100">
    <property type="match status" value="1"/>
</dbReference>
<feature type="transmembrane region" description="Helical" evidence="7">
    <location>
        <begin position="80"/>
        <end position="97"/>
    </location>
</feature>
<protein>
    <submittedName>
        <fullName evidence="11">Mechanosensitive ion channel family protein</fullName>
    </submittedName>
</protein>
<sequence>MTWNEINWAELGPLGWLELVILGNELRAWLIALGLTLIVMAALPAIKAQIKRRLQARAAQQDAVISRYAVEIVGGTRRSIMLLVAIFVGARALVLPAKIDATLTTLTAVALLLQTTLWALEAFDVWVTRYEQRARARDAGDATIVGLISFVGRTAICAIAVLMILDNLGFNITTLVASLGIGGIAIALAVQNVLADLFASLSIGLDKPFVVGDFIIVGDMMGTVEHVGLKTTRLRSLSGEQLVFSNTDLLQSRIRNYKRMYERRIVFKFGVLYDTPRDALGRLPGIVREIIESQDGVRFDRAHFFSFGDSSLDFEVVYYVLDPDYTHYMDIQQAINLAMIDRFAELGVEFAFPTRTLHIESMPGAAPAAQKPTSS</sequence>
<accession>A0A4Z0FEC1</accession>
<dbReference type="InterPro" id="IPR011066">
    <property type="entry name" value="MscS_channel_C_sf"/>
</dbReference>
<evidence type="ECO:0000256" key="3">
    <source>
        <dbReference type="ARBA" id="ARBA00022475"/>
    </source>
</evidence>
<feature type="domain" description="Mechanosensitive ion channel MscS C-terminal" evidence="9">
    <location>
        <begin position="265"/>
        <end position="350"/>
    </location>
</feature>
<dbReference type="PANTHER" id="PTHR30566">
    <property type="entry name" value="YNAI-RELATED MECHANOSENSITIVE ION CHANNEL"/>
    <property type="match status" value="1"/>
</dbReference>
<keyword evidence="5 7" id="KW-1133">Transmembrane helix</keyword>
<feature type="transmembrane region" description="Helical" evidence="7">
    <location>
        <begin position="170"/>
        <end position="190"/>
    </location>
</feature>
<evidence type="ECO:0000256" key="6">
    <source>
        <dbReference type="ARBA" id="ARBA00023136"/>
    </source>
</evidence>
<dbReference type="Gene3D" id="2.30.30.60">
    <property type="match status" value="1"/>
</dbReference>
<evidence type="ECO:0000256" key="5">
    <source>
        <dbReference type="ARBA" id="ARBA00022989"/>
    </source>
</evidence>
<evidence type="ECO:0000256" key="1">
    <source>
        <dbReference type="ARBA" id="ARBA00004651"/>
    </source>
</evidence>
<comment type="caution">
    <text evidence="11">The sequence shown here is derived from an EMBL/GenBank/DDBJ whole genome shotgun (WGS) entry which is preliminary data.</text>
</comment>
<keyword evidence="4 7" id="KW-0812">Transmembrane</keyword>
<dbReference type="InterPro" id="IPR006685">
    <property type="entry name" value="MscS_channel_2nd"/>
</dbReference>
<keyword evidence="3" id="KW-1003">Cell membrane</keyword>
<keyword evidence="6 7" id="KW-0472">Membrane</keyword>
<dbReference type="InterPro" id="IPR049278">
    <property type="entry name" value="MS_channel_C"/>
</dbReference>
<dbReference type="Proteomes" id="UP000297890">
    <property type="component" value="Unassembled WGS sequence"/>
</dbReference>
<comment type="subcellular location">
    <subcellularLocation>
        <location evidence="1">Cell membrane</location>
        <topology evidence="1">Multi-pass membrane protein</topology>
    </subcellularLocation>
</comment>
<feature type="transmembrane region" description="Helical" evidence="7">
    <location>
        <begin position="103"/>
        <end position="123"/>
    </location>
</feature>
<evidence type="ECO:0000313" key="12">
    <source>
        <dbReference type="Proteomes" id="UP000297890"/>
    </source>
</evidence>
<dbReference type="InterPro" id="IPR011014">
    <property type="entry name" value="MscS_channel_TM-2"/>
</dbReference>
<evidence type="ECO:0000259" key="10">
    <source>
        <dbReference type="Pfam" id="PF21088"/>
    </source>
</evidence>
<dbReference type="GO" id="GO:0005886">
    <property type="term" value="C:plasma membrane"/>
    <property type="evidence" value="ECO:0007669"/>
    <property type="project" value="UniProtKB-SubCell"/>
</dbReference>